<reference evidence="3" key="1">
    <citation type="submission" date="2011-03" db="EMBL/GenBank/DDBJ databases">
        <title>The genome sequence of Vavraia culicis strain floridensis.</title>
        <authorList>
            <consortium name="The Broad Institute Genome Sequencing Platform"/>
            <person name="Cuomo C."/>
            <person name="Becnel J."/>
            <person name="Sanscrainte N."/>
            <person name="Young S.K."/>
            <person name="Zeng Q."/>
            <person name="Gargeya S."/>
            <person name="Fitzgerald M."/>
            <person name="Haas B."/>
            <person name="Abouelleil A."/>
            <person name="Alvarado L."/>
            <person name="Arachchi H.M."/>
            <person name="Berlin A."/>
            <person name="Chapman S.B."/>
            <person name="Gearin G."/>
            <person name="Goldberg J."/>
            <person name="Griggs A."/>
            <person name="Gujja S."/>
            <person name="Hansen M."/>
            <person name="Heiman D."/>
            <person name="Howarth C."/>
            <person name="Larimer J."/>
            <person name="Lui A."/>
            <person name="MacDonald P.J.P."/>
            <person name="McCowen C."/>
            <person name="Montmayeur A."/>
            <person name="Murphy C."/>
            <person name="Neiman D."/>
            <person name="Pearson M."/>
            <person name="Priest M."/>
            <person name="Roberts A."/>
            <person name="Saif S."/>
            <person name="Shea T."/>
            <person name="Sisk P."/>
            <person name="Stolte C."/>
            <person name="Sykes S."/>
            <person name="Wortman J."/>
            <person name="Nusbaum C."/>
            <person name="Birren B."/>
        </authorList>
    </citation>
    <scope>NUCLEOTIDE SEQUENCE [LARGE SCALE GENOMIC DNA]</scope>
    <source>
        <strain evidence="3">floridensis</strain>
    </source>
</reference>
<feature type="domain" description="Rho-GAP" evidence="1">
    <location>
        <begin position="72"/>
        <end position="269"/>
    </location>
</feature>
<dbReference type="InterPro" id="IPR000198">
    <property type="entry name" value="RhoGAP_dom"/>
</dbReference>
<dbReference type="Proteomes" id="UP000011081">
    <property type="component" value="Unassembled WGS sequence"/>
</dbReference>
<dbReference type="SUPFAM" id="SSF48350">
    <property type="entry name" value="GTPase activation domain, GAP"/>
    <property type="match status" value="1"/>
</dbReference>
<organism evidence="2 3">
    <name type="scientific">Vavraia culicis (isolate floridensis)</name>
    <name type="common">Microsporidian parasite</name>
    <dbReference type="NCBI Taxonomy" id="948595"/>
    <lineage>
        <taxon>Eukaryota</taxon>
        <taxon>Fungi</taxon>
        <taxon>Fungi incertae sedis</taxon>
        <taxon>Microsporidia</taxon>
        <taxon>Pleistophoridae</taxon>
        <taxon>Vavraia</taxon>
    </lineage>
</organism>
<sequence length="276" mass="32844">MNETYIETKLSEKNLTIDDISDEEYREYLEYFVNTNMDVLRTVFSLIEVRTIPDSVYIPNMYKFKEFTRENVKLEPTRLKYSYRELNIPSDLNQIMEFFLTLDLTQTGIFKRSPSVVVMEAAIKDFEECMQAQENIHEKMIQYDGITVSSVFKNVFNYYEMPILPKEFVDYFCRIKRLSDVKEQHIAIKFLLLCLPKKNRNALEAVIRFIEIVHGLADKRDLDRTKHMDFPGFVSVMMPKLMLKSNIRIRIENLKDLIDVLLIVFKKYRCFVSVIE</sequence>
<dbReference type="Pfam" id="PF00620">
    <property type="entry name" value="RhoGAP"/>
    <property type="match status" value="1"/>
</dbReference>
<dbReference type="HOGENOM" id="CLU_1008970_0_0_1"/>
<dbReference type="GeneID" id="19879202"/>
<dbReference type="RefSeq" id="XP_008074341.1">
    <property type="nucleotide sequence ID" value="XM_008076150.1"/>
</dbReference>
<accession>L2GV98</accession>
<dbReference type="VEuPathDB" id="MicrosporidiaDB:VCUG_01323"/>
<evidence type="ECO:0000313" key="3">
    <source>
        <dbReference type="Proteomes" id="UP000011081"/>
    </source>
</evidence>
<dbReference type="OMA" id="IMEFFLT"/>
<dbReference type="InParanoid" id="L2GV98"/>
<dbReference type="EMBL" id="GL877422">
    <property type="protein sequence ID" value="ELA47223.1"/>
    <property type="molecule type" value="Genomic_DNA"/>
</dbReference>
<dbReference type="OrthoDB" id="2192550at2759"/>
<dbReference type="AlphaFoldDB" id="L2GV98"/>
<dbReference type="SMART" id="SM00324">
    <property type="entry name" value="RhoGAP"/>
    <property type="match status" value="1"/>
</dbReference>
<dbReference type="Gene3D" id="1.10.555.10">
    <property type="entry name" value="Rho GTPase activation protein"/>
    <property type="match status" value="1"/>
</dbReference>
<dbReference type="PROSITE" id="PS50238">
    <property type="entry name" value="RHOGAP"/>
    <property type="match status" value="1"/>
</dbReference>
<dbReference type="GO" id="GO:0007165">
    <property type="term" value="P:signal transduction"/>
    <property type="evidence" value="ECO:0007669"/>
    <property type="project" value="InterPro"/>
</dbReference>
<dbReference type="STRING" id="948595.L2GV98"/>
<dbReference type="InterPro" id="IPR008936">
    <property type="entry name" value="Rho_GTPase_activation_prot"/>
</dbReference>
<evidence type="ECO:0000313" key="2">
    <source>
        <dbReference type="EMBL" id="ELA47223.1"/>
    </source>
</evidence>
<keyword evidence="3" id="KW-1185">Reference proteome</keyword>
<name>L2GV98_VAVCU</name>
<protein>
    <recommendedName>
        <fullName evidence="1">Rho-GAP domain-containing protein</fullName>
    </recommendedName>
</protein>
<evidence type="ECO:0000259" key="1">
    <source>
        <dbReference type="PROSITE" id="PS50238"/>
    </source>
</evidence>
<proteinExistence type="predicted"/>
<gene>
    <name evidence="2" type="ORF">VCUG_01323</name>
</gene>